<dbReference type="EMBL" id="FMYH01000001">
    <property type="protein sequence ID" value="SDB85305.1"/>
    <property type="molecule type" value="Genomic_DNA"/>
</dbReference>
<proteinExistence type="predicted"/>
<dbReference type="STRING" id="1814289.SAMN05216410_0465"/>
<dbReference type="Proteomes" id="UP000199039">
    <property type="component" value="Unassembled WGS sequence"/>
</dbReference>
<name>A0A1G6GUE3_9MICO</name>
<sequence>MGPRSDLRDGRGMTARLVPAASSNWSLSGVKGIRIAVRLPPEQALDQVVAGLVAGRRFRLKERTSPTSAHLAIGKLSSLFLDDFSLLFELVPRRLRVGHWALSGARVDVDAEPGIDAWTSVVWIHPRLGSESQVAVVLGDDLEPVAAALAASGHLLWVGQWEKIDQKAEILRAREQERAAKARRRAR</sequence>
<reference evidence="1 2" key="1">
    <citation type="submission" date="2016-09" db="EMBL/GenBank/DDBJ databases">
        <authorList>
            <person name="Capua I."/>
            <person name="De Benedictis P."/>
            <person name="Joannis T."/>
            <person name="Lombin L.H."/>
            <person name="Cattoli G."/>
        </authorList>
    </citation>
    <scope>NUCLEOTIDE SEQUENCE [LARGE SCALE GENOMIC DNA]</scope>
    <source>
        <strain evidence="1 2">ISLP-3</strain>
    </source>
</reference>
<gene>
    <name evidence="1" type="ORF">SAMN05216410_0465</name>
</gene>
<accession>A0A1G6GUE3</accession>
<evidence type="ECO:0000313" key="2">
    <source>
        <dbReference type="Proteomes" id="UP000199039"/>
    </source>
</evidence>
<evidence type="ECO:0000313" key="1">
    <source>
        <dbReference type="EMBL" id="SDB85305.1"/>
    </source>
</evidence>
<protein>
    <submittedName>
        <fullName evidence="1">Uncharacterized protein</fullName>
    </submittedName>
</protein>
<organism evidence="1 2">
    <name type="scientific">Sanguibacter gelidistatuariae</name>
    <dbReference type="NCBI Taxonomy" id="1814289"/>
    <lineage>
        <taxon>Bacteria</taxon>
        <taxon>Bacillati</taxon>
        <taxon>Actinomycetota</taxon>
        <taxon>Actinomycetes</taxon>
        <taxon>Micrococcales</taxon>
        <taxon>Sanguibacteraceae</taxon>
        <taxon>Sanguibacter</taxon>
    </lineage>
</organism>
<keyword evidence="2" id="KW-1185">Reference proteome</keyword>
<dbReference type="AlphaFoldDB" id="A0A1G6GUE3"/>